<organism evidence="1 2">
    <name type="scientific">Acinetobacter baumannii 625974</name>
    <dbReference type="NCBI Taxonomy" id="1310607"/>
    <lineage>
        <taxon>Bacteria</taxon>
        <taxon>Pseudomonadati</taxon>
        <taxon>Pseudomonadota</taxon>
        <taxon>Gammaproteobacteria</taxon>
        <taxon>Moraxellales</taxon>
        <taxon>Moraxellaceae</taxon>
        <taxon>Acinetobacter</taxon>
        <taxon>Acinetobacter calcoaceticus/baumannii complex</taxon>
    </lineage>
</organism>
<name>A0A009PR61_ACIBA</name>
<accession>A0A009PR61</accession>
<gene>
    <name evidence="1" type="ORF">J506_3948</name>
</gene>
<sequence length="63" mass="7061">MPFKYQAPEGYKPTKIVIAGQNLDIKNGVLESDNDIIHMLKPLGFERFVEVVEPKKSTASAKE</sequence>
<protein>
    <submittedName>
        <fullName evidence="1">Uncharacterized protein</fullName>
    </submittedName>
</protein>
<dbReference type="Proteomes" id="UP000021108">
    <property type="component" value="Unassembled WGS sequence"/>
</dbReference>
<proteinExistence type="predicted"/>
<evidence type="ECO:0000313" key="1">
    <source>
        <dbReference type="EMBL" id="EXC04155.1"/>
    </source>
</evidence>
<dbReference type="PATRIC" id="fig|1310607.3.peg.3813"/>
<comment type="caution">
    <text evidence="1">The sequence shown here is derived from an EMBL/GenBank/DDBJ whole genome shotgun (WGS) entry which is preliminary data.</text>
</comment>
<evidence type="ECO:0000313" key="2">
    <source>
        <dbReference type="Proteomes" id="UP000021108"/>
    </source>
</evidence>
<reference evidence="1 2" key="1">
    <citation type="submission" date="2014-02" db="EMBL/GenBank/DDBJ databases">
        <title>Comparative genomics and transcriptomics to identify genetic mechanisms underlying the emergence of carbapenem resistant Acinetobacter baumannii (CRAb).</title>
        <authorList>
            <person name="Harris A.D."/>
            <person name="Johnson K.J."/>
            <person name="George J."/>
            <person name="Shefchek K."/>
            <person name="Daugherty S.C."/>
            <person name="Parankush S."/>
            <person name="Sadzewicz L."/>
            <person name="Tallon L."/>
            <person name="Sengamalay N."/>
            <person name="Hazen T.H."/>
            <person name="Rasko D.A."/>
        </authorList>
    </citation>
    <scope>NUCLEOTIDE SEQUENCE [LARGE SCALE GENOMIC DNA]</scope>
    <source>
        <strain evidence="1 2">625974</strain>
    </source>
</reference>
<dbReference type="RefSeq" id="WP_032060213.1">
    <property type="nucleotide sequence ID" value="NZ_JEXD01000072.1"/>
</dbReference>
<dbReference type="AlphaFoldDB" id="A0A009PR61"/>
<dbReference type="EMBL" id="JEXD01000072">
    <property type="protein sequence ID" value="EXC04155.1"/>
    <property type="molecule type" value="Genomic_DNA"/>
</dbReference>